<feature type="domain" description="Helicase ATP-binding" evidence="9">
    <location>
        <begin position="38"/>
        <end position="221"/>
    </location>
</feature>
<dbReference type="AlphaFoldDB" id="A0A8H7DI49"/>
<comment type="catalytic activity">
    <reaction evidence="5">
        <text>Couples ATP hydrolysis with the unwinding of duplex DNA by translocating in the 3'-5' direction.</text>
        <dbReference type="EC" id="5.6.2.4"/>
    </reaction>
</comment>
<keyword evidence="11" id="KW-1185">Reference proteome</keyword>
<dbReference type="GO" id="GO:0016787">
    <property type="term" value="F:hydrolase activity"/>
    <property type="evidence" value="ECO:0007669"/>
    <property type="project" value="UniProtKB-KW"/>
</dbReference>
<dbReference type="InterPro" id="IPR027417">
    <property type="entry name" value="P-loop_NTPase"/>
</dbReference>
<keyword evidence="10" id="KW-0378">Hydrolase</keyword>
<dbReference type="GO" id="GO:0005524">
    <property type="term" value="F:ATP binding"/>
    <property type="evidence" value="ECO:0007669"/>
    <property type="project" value="InterPro"/>
</dbReference>
<dbReference type="InterPro" id="IPR036427">
    <property type="entry name" value="Bromodomain-like_sf"/>
</dbReference>
<dbReference type="OrthoDB" id="10261556at2759"/>
<dbReference type="EC" id="5.6.2.4" evidence="6"/>
<evidence type="ECO:0000256" key="5">
    <source>
        <dbReference type="ARBA" id="ARBA00034617"/>
    </source>
</evidence>
<dbReference type="SMART" id="SM00297">
    <property type="entry name" value="BROMO"/>
    <property type="match status" value="1"/>
</dbReference>
<evidence type="ECO:0000256" key="1">
    <source>
        <dbReference type="ARBA" id="ARBA00005446"/>
    </source>
</evidence>
<name>A0A8H7DI49_9AGAR</name>
<feature type="domain" description="Bromo" evidence="8">
    <location>
        <begin position="657"/>
        <end position="729"/>
    </location>
</feature>
<dbReference type="GO" id="GO:0006310">
    <property type="term" value="P:DNA recombination"/>
    <property type="evidence" value="ECO:0007669"/>
    <property type="project" value="TreeGrafter"/>
</dbReference>
<dbReference type="GO" id="GO:0003677">
    <property type="term" value="F:DNA binding"/>
    <property type="evidence" value="ECO:0007669"/>
    <property type="project" value="UniProtKB-KW"/>
</dbReference>
<dbReference type="SUPFAM" id="SSF52540">
    <property type="entry name" value="P-loop containing nucleoside triphosphate hydrolases"/>
    <property type="match status" value="1"/>
</dbReference>
<evidence type="ECO:0000259" key="8">
    <source>
        <dbReference type="PROSITE" id="PS50014"/>
    </source>
</evidence>
<dbReference type="PRINTS" id="PR00503">
    <property type="entry name" value="BROMODOMAIN"/>
</dbReference>
<gene>
    <name evidence="10" type="ORF">MSAN_00520100</name>
</gene>
<dbReference type="Proteomes" id="UP000623467">
    <property type="component" value="Unassembled WGS sequence"/>
</dbReference>
<protein>
    <recommendedName>
        <fullName evidence="6">DNA 3'-5' helicase</fullName>
        <ecNumber evidence="6">5.6.2.4</ecNumber>
    </recommendedName>
</protein>
<dbReference type="PANTHER" id="PTHR13710">
    <property type="entry name" value="DNA HELICASE RECQ FAMILY MEMBER"/>
    <property type="match status" value="1"/>
</dbReference>
<comment type="similarity">
    <text evidence="1">Belongs to the helicase family. RecQ subfamily.</text>
</comment>
<dbReference type="PROSITE" id="PS50014">
    <property type="entry name" value="BROMODOMAIN_2"/>
    <property type="match status" value="1"/>
</dbReference>
<dbReference type="SMART" id="SM00487">
    <property type="entry name" value="DEXDc"/>
    <property type="match status" value="1"/>
</dbReference>
<dbReference type="GO" id="GO:0043138">
    <property type="term" value="F:3'-5' DNA helicase activity"/>
    <property type="evidence" value="ECO:0007669"/>
    <property type="project" value="UniProtKB-EC"/>
</dbReference>
<dbReference type="Pfam" id="PF00439">
    <property type="entry name" value="Bromodomain"/>
    <property type="match status" value="1"/>
</dbReference>
<comment type="caution">
    <text evidence="10">The sequence shown here is derived from an EMBL/GenBank/DDBJ whole genome shotgun (WGS) entry which is preliminary data.</text>
</comment>
<keyword evidence="2 7" id="KW-0103">Bromodomain</keyword>
<evidence type="ECO:0000259" key="9">
    <source>
        <dbReference type="PROSITE" id="PS51192"/>
    </source>
</evidence>
<dbReference type="InterPro" id="IPR001487">
    <property type="entry name" value="Bromodomain"/>
</dbReference>
<dbReference type="Pfam" id="PF00270">
    <property type="entry name" value="DEAD"/>
    <property type="match status" value="1"/>
</dbReference>
<proteinExistence type="inferred from homology"/>
<evidence type="ECO:0000256" key="4">
    <source>
        <dbReference type="ARBA" id="ARBA00023235"/>
    </source>
</evidence>
<evidence type="ECO:0000256" key="6">
    <source>
        <dbReference type="ARBA" id="ARBA00034808"/>
    </source>
</evidence>
<dbReference type="GO" id="GO:0005694">
    <property type="term" value="C:chromosome"/>
    <property type="evidence" value="ECO:0007669"/>
    <property type="project" value="TreeGrafter"/>
</dbReference>
<evidence type="ECO:0000313" key="11">
    <source>
        <dbReference type="Proteomes" id="UP000623467"/>
    </source>
</evidence>
<evidence type="ECO:0000313" key="10">
    <source>
        <dbReference type="EMBL" id="KAF7373123.1"/>
    </source>
</evidence>
<keyword evidence="3" id="KW-0238">DNA-binding</keyword>
<dbReference type="SUPFAM" id="SSF47370">
    <property type="entry name" value="Bromodomain"/>
    <property type="match status" value="1"/>
</dbReference>
<dbReference type="GO" id="GO:0006325">
    <property type="term" value="P:chromatin organization"/>
    <property type="evidence" value="ECO:0007669"/>
    <property type="project" value="UniProtKB-ARBA"/>
</dbReference>
<dbReference type="GO" id="GO:0006281">
    <property type="term" value="P:DNA repair"/>
    <property type="evidence" value="ECO:0007669"/>
    <property type="project" value="TreeGrafter"/>
</dbReference>
<dbReference type="EMBL" id="JACAZH010000003">
    <property type="protein sequence ID" value="KAF7373123.1"/>
    <property type="molecule type" value="Genomic_DNA"/>
</dbReference>
<dbReference type="PANTHER" id="PTHR13710:SF105">
    <property type="entry name" value="ATP-DEPENDENT DNA HELICASE Q1"/>
    <property type="match status" value="1"/>
</dbReference>
<dbReference type="Gene3D" id="3.40.50.300">
    <property type="entry name" value="P-loop containing nucleotide triphosphate hydrolases"/>
    <property type="match status" value="2"/>
</dbReference>
<evidence type="ECO:0000256" key="2">
    <source>
        <dbReference type="ARBA" id="ARBA00023117"/>
    </source>
</evidence>
<dbReference type="InterPro" id="IPR011545">
    <property type="entry name" value="DEAD/DEAH_box_helicase_dom"/>
</dbReference>
<dbReference type="PROSITE" id="PS51192">
    <property type="entry name" value="HELICASE_ATP_BIND_1"/>
    <property type="match status" value="1"/>
</dbReference>
<dbReference type="InterPro" id="IPR014001">
    <property type="entry name" value="Helicase_ATP-bd"/>
</dbReference>
<dbReference type="Gene3D" id="1.20.920.10">
    <property type="entry name" value="Bromodomain-like"/>
    <property type="match status" value="1"/>
</dbReference>
<evidence type="ECO:0000256" key="7">
    <source>
        <dbReference type="PROSITE-ProRule" id="PRU00035"/>
    </source>
</evidence>
<organism evidence="10 11">
    <name type="scientific">Mycena sanguinolenta</name>
    <dbReference type="NCBI Taxonomy" id="230812"/>
    <lineage>
        <taxon>Eukaryota</taxon>
        <taxon>Fungi</taxon>
        <taxon>Dikarya</taxon>
        <taxon>Basidiomycota</taxon>
        <taxon>Agaricomycotina</taxon>
        <taxon>Agaricomycetes</taxon>
        <taxon>Agaricomycetidae</taxon>
        <taxon>Agaricales</taxon>
        <taxon>Marasmiineae</taxon>
        <taxon>Mycenaceae</taxon>
        <taxon>Mycena</taxon>
    </lineage>
</organism>
<evidence type="ECO:0000256" key="3">
    <source>
        <dbReference type="ARBA" id="ARBA00023125"/>
    </source>
</evidence>
<keyword evidence="4" id="KW-0413">Isomerase</keyword>
<sequence>MPFVPVTELDPNRIKRTNERICRLWNVPSVRPHQEEAGINMVKGISTLLDVPTGGGKTLAFWWPLLYHWAPEDDTQRNRKNLLVVSPLVALMGEQAQDLTRRGIPAIALTGKTPNLEQALKDFGLNKFRVALISPEMAVGKSFHQHVMKSTPFQENNIGLIIDEVHAMDEWGTDDFRPAYSQLSTLIQRMPTGAPLMMGSATLPPLLRNSVVHKLGIASNYAHLAFSNEKTNISLSVRILQHPVGSYADLLPLFTKDAAGHPEFPQTLIYVNSRKESEEIQDFLRRHAPEAIPAVAFEFYHRHIAESQKLSIQERGMDFPHIKRVVFYRESKTFLSDVQKAGRCVRLINERGEVILFITRAAYAQHLANIEAEGENDSDEDGGPALEVPEVVEGEQIDRDAAVEEPDDGNHDIAPGPAQPHRFKRVAPLSAFEVQDRLHLSRFIVTSQCRWKVWNSFFENDKKKPFFPPRPPGAPCCDNCYPDMFPVNVVSVVQPLRDRPGRGSKPTEELSAEVLERLYLWRKTIIPRDFPRQSIITGKIILPNKVVDKIAERPRAVTTADIFFSSIEWKWGTHENCRYGKEVVAIIRDVLKSHPDEAQEKRDAAQRERALNRLLTAANKQHRERLKALFQECYDAVFNVTTGQTVTRGRGATKRTEPERRCQIFLTLPCRTKYPDYYLIISRPISMATIKSQMNAPRAGYSDLQGFVDDWKQMFANARTYNIDESQPFIASIELEHIFDHALEAGMQKYGLELNPQSAISES</sequence>
<dbReference type="GO" id="GO:0005737">
    <property type="term" value="C:cytoplasm"/>
    <property type="evidence" value="ECO:0007669"/>
    <property type="project" value="TreeGrafter"/>
</dbReference>
<accession>A0A8H7DI49</accession>
<reference evidence="10" key="1">
    <citation type="submission" date="2020-05" db="EMBL/GenBank/DDBJ databases">
        <title>Mycena genomes resolve the evolution of fungal bioluminescence.</title>
        <authorList>
            <person name="Tsai I.J."/>
        </authorList>
    </citation>
    <scope>NUCLEOTIDE SEQUENCE</scope>
    <source>
        <strain evidence="10">160909Yilan</strain>
    </source>
</reference>
<dbReference type="GO" id="GO:0009378">
    <property type="term" value="F:four-way junction helicase activity"/>
    <property type="evidence" value="ECO:0007669"/>
    <property type="project" value="TreeGrafter"/>
</dbReference>